<dbReference type="PANTHER" id="PTHR36173">
    <property type="entry name" value="RIBONUCLEASE VAPC16-RELATED"/>
    <property type="match status" value="1"/>
</dbReference>
<gene>
    <name evidence="2" type="ORF">PDESU_03780</name>
</gene>
<dbReference type="InterPro" id="IPR002716">
    <property type="entry name" value="PIN_dom"/>
</dbReference>
<dbReference type="InterPro" id="IPR052919">
    <property type="entry name" value="TA_system_RNase"/>
</dbReference>
<proteinExistence type="predicted"/>
<dbReference type="CDD" id="cd09872">
    <property type="entry name" value="PIN_Sll0205-like"/>
    <property type="match status" value="1"/>
</dbReference>
<dbReference type="SUPFAM" id="SSF88723">
    <property type="entry name" value="PIN domain-like"/>
    <property type="match status" value="1"/>
</dbReference>
<evidence type="ECO:0000313" key="2">
    <source>
        <dbReference type="EMBL" id="VGO15198.1"/>
    </source>
</evidence>
<dbReference type="PANTHER" id="PTHR36173:SF2">
    <property type="entry name" value="RIBONUCLEASE VAPC16"/>
    <property type="match status" value="1"/>
</dbReference>
<evidence type="ECO:0000259" key="1">
    <source>
        <dbReference type="Pfam" id="PF01850"/>
    </source>
</evidence>
<sequence>MELILDTCGFLSLVGLAERELSEVARQSLEEAETVYAMSCSLFEIAIKHKKGNIGIQPFESAMVLWETAIKEYCLTELPVSGKAFFESTQLSDHHADAFDRIIIAESLGRDIPIVTYDSVFSHYGVETIN</sequence>
<dbReference type="Pfam" id="PF01850">
    <property type="entry name" value="PIN"/>
    <property type="match status" value="1"/>
</dbReference>
<protein>
    <recommendedName>
        <fullName evidence="1">PIN domain-containing protein</fullName>
    </recommendedName>
</protein>
<keyword evidence="3" id="KW-1185">Reference proteome</keyword>
<dbReference type="EMBL" id="CAAHFG010000002">
    <property type="protein sequence ID" value="VGO15198.1"/>
    <property type="molecule type" value="Genomic_DNA"/>
</dbReference>
<dbReference type="InterPro" id="IPR041705">
    <property type="entry name" value="PIN_Sll0205"/>
</dbReference>
<dbReference type="RefSeq" id="WP_136080784.1">
    <property type="nucleotide sequence ID" value="NZ_CAAHFG010000002.1"/>
</dbReference>
<accession>A0A6C2U557</accession>
<dbReference type="InterPro" id="IPR029060">
    <property type="entry name" value="PIN-like_dom_sf"/>
</dbReference>
<dbReference type="Proteomes" id="UP000366872">
    <property type="component" value="Unassembled WGS sequence"/>
</dbReference>
<feature type="domain" description="PIN" evidence="1">
    <location>
        <begin position="4"/>
        <end position="125"/>
    </location>
</feature>
<evidence type="ECO:0000313" key="3">
    <source>
        <dbReference type="Proteomes" id="UP000366872"/>
    </source>
</evidence>
<reference evidence="2 3" key="1">
    <citation type="submission" date="2019-04" db="EMBL/GenBank/DDBJ databases">
        <authorList>
            <person name="Van Vliet M D."/>
        </authorList>
    </citation>
    <scope>NUCLEOTIDE SEQUENCE [LARGE SCALE GENOMIC DNA]</scope>
    <source>
        <strain evidence="2 3">F1</strain>
    </source>
</reference>
<organism evidence="2 3">
    <name type="scientific">Pontiella desulfatans</name>
    <dbReference type="NCBI Taxonomy" id="2750659"/>
    <lineage>
        <taxon>Bacteria</taxon>
        <taxon>Pseudomonadati</taxon>
        <taxon>Kiritimatiellota</taxon>
        <taxon>Kiritimatiellia</taxon>
        <taxon>Kiritimatiellales</taxon>
        <taxon>Pontiellaceae</taxon>
        <taxon>Pontiella</taxon>
    </lineage>
</organism>
<dbReference type="AlphaFoldDB" id="A0A6C2U557"/>
<name>A0A6C2U557_PONDE</name>